<evidence type="ECO:0000256" key="23">
    <source>
        <dbReference type="PIRSR" id="PIRSR621190-4"/>
    </source>
</evidence>
<comment type="subcellular location">
    <subcellularLocation>
        <location evidence="1">Secreted</location>
        <location evidence="1">Extracellular space</location>
        <location evidence="1">Extracellular matrix</location>
    </subcellularLocation>
</comment>
<feature type="binding site" evidence="21">
    <location>
        <position position="168"/>
    </location>
    <ligand>
        <name>Zn(2+)</name>
        <dbReference type="ChEBI" id="CHEBI:29105"/>
        <label>1</label>
    </ligand>
</feature>
<evidence type="ECO:0000256" key="3">
    <source>
        <dbReference type="ARBA" id="ARBA00018037"/>
    </source>
</evidence>
<feature type="binding site" evidence="21">
    <location>
        <position position="440"/>
    </location>
    <ligand>
        <name>Ca(2+)</name>
        <dbReference type="ChEBI" id="CHEBI:29108"/>
        <label>5</label>
    </ligand>
</feature>
<keyword evidence="4" id="KW-0964">Secreted</keyword>
<feature type="binding site" evidence="21">
    <location>
        <position position="392"/>
    </location>
    <ligand>
        <name>Ca(2+)</name>
        <dbReference type="ChEBI" id="CHEBI:29108"/>
        <label>5</label>
    </ligand>
</feature>
<evidence type="ECO:0000259" key="27">
    <source>
        <dbReference type="SMART" id="SM00235"/>
    </source>
</evidence>
<evidence type="ECO:0000256" key="8">
    <source>
        <dbReference type="ARBA" id="ARBA00022729"/>
    </source>
</evidence>
<protein>
    <recommendedName>
        <fullName evidence="3">Collagenase 3</fullName>
    </recommendedName>
    <alternativeName>
        <fullName evidence="18">Matrix metalloproteinase-13</fullName>
    </alternativeName>
</protein>
<feature type="repeat" description="Hemopexin" evidence="24">
    <location>
        <begin position="386"/>
        <end position="433"/>
    </location>
</feature>
<keyword evidence="11 20" id="KW-0862">Zinc</keyword>
<feature type="binding site" evidence="21">
    <location>
        <position position="199"/>
    </location>
    <ligand>
        <name>Ca(2+)</name>
        <dbReference type="ChEBI" id="CHEBI:29108"/>
        <label>3</label>
    </ligand>
</feature>
<name>A0A7K9ESU1_BARMA</name>
<feature type="binding site" evidence="21">
    <location>
        <position position="190"/>
    </location>
    <ligand>
        <name>Ca(2+)</name>
        <dbReference type="ChEBI" id="CHEBI:29108"/>
        <label>2</label>
    </ligand>
</feature>
<proteinExistence type="inferred from homology"/>
<evidence type="ECO:0000256" key="17">
    <source>
        <dbReference type="ARBA" id="ARBA00023180"/>
    </source>
</evidence>
<feature type="non-terminal residue" evidence="28">
    <location>
        <position position="1"/>
    </location>
</feature>
<dbReference type="InterPro" id="IPR024079">
    <property type="entry name" value="MetalloPept_cat_dom_sf"/>
</dbReference>
<accession>A0A7K9ESU1</accession>
<keyword evidence="8 26" id="KW-0732">Signal</keyword>
<dbReference type="PIRSF" id="PIRSF001191">
    <property type="entry name" value="Peptidase_M10A_matrix"/>
    <property type="match status" value="1"/>
</dbReference>
<dbReference type="GO" id="GO:0030198">
    <property type="term" value="P:extracellular matrix organization"/>
    <property type="evidence" value="ECO:0007669"/>
    <property type="project" value="TreeGrafter"/>
</dbReference>
<keyword evidence="14" id="KW-0177">Collagen degradation</keyword>
<dbReference type="GO" id="GO:0030574">
    <property type="term" value="P:collagen catabolic process"/>
    <property type="evidence" value="ECO:0007669"/>
    <property type="project" value="UniProtKB-KW"/>
</dbReference>
<feature type="active site" evidence="19">
    <location>
        <position position="217"/>
    </location>
</feature>
<keyword evidence="17" id="KW-0325">Glycoprotein</keyword>
<evidence type="ECO:0000256" key="2">
    <source>
        <dbReference type="ARBA" id="ARBA00010370"/>
    </source>
</evidence>
<feature type="binding site" evidence="21">
    <location>
        <position position="173"/>
    </location>
    <ligand>
        <name>Ca(2+)</name>
        <dbReference type="ChEBI" id="CHEBI:29108"/>
        <label>3</label>
    </ligand>
</feature>
<dbReference type="Proteomes" id="UP000578343">
    <property type="component" value="Unassembled WGS sequence"/>
</dbReference>
<evidence type="ECO:0000256" key="16">
    <source>
        <dbReference type="ARBA" id="ARBA00023157"/>
    </source>
</evidence>
<dbReference type="GO" id="GO:0031012">
    <property type="term" value="C:extracellular matrix"/>
    <property type="evidence" value="ECO:0007669"/>
    <property type="project" value="InterPro"/>
</dbReference>
<comment type="cofactor">
    <cofactor evidence="21">
        <name>Zn(2+)</name>
        <dbReference type="ChEBI" id="CHEBI:29105"/>
    </cofactor>
    <text evidence="21">Binds 2 Zn(2+) ions per subunit.</text>
</comment>
<feature type="binding site" evidence="21">
    <location>
        <position position="438"/>
    </location>
    <ligand>
        <name>Ca(2+)</name>
        <dbReference type="ChEBI" id="CHEBI:29108"/>
        <label>4</label>
    </ligand>
</feature>
<organism evidence="28 29">
    <name type="scientific">Baryphthengus martii</name>
    <name type="common">Rufous motmot</name>
    <dbReference type="NCBI Taxonomy" id="176943"/>
    <lineage>
        <taxon>Eukaryota</taxon>
        <taxon>Metazoa</taxon>
        <taxon>Chordata</taxon>
        <taxon>Craniata</taxon>
        <taxon>Vertebrata</taxon>
        <taxon>Euteleostomi</taxon>
        <taxon>Archelosauria</taxon>
        <taxon>Archosauria</taxon>
        <taxon>Dinosauria</taxon>
        <taxon>Saurischia</taxon>
        <taxon>Theropoda</taxon>
        <taxon>Coelurosauria</taxon>
        <taxon>Aves</taxon>
        <taxon>Neognathae</taxon>
        <taxon>Neoaves</taxon>
        <taxon>Telluraves</taxon>
        <taxon>Coraciimorphae</taxon>
        <taxon>Coraciiformes</taxon>
        <taxon>Momotidae</taxon>
        <taxon>Baryphthengus</taxon>
    </lineage>
</organism>
<evidence type="ECO:0000256" key="1">
    <source>
        <dbReference type="ARBA" id="ARBA00004498"/>
    </source>
</evidence>
<evidence type="ECO:0000256" key="11">
    <source>
        <dbReference type="ARBA" id="ARBA00022833"/>
    </source>
</evidence>
<feature type="binding site" evidence="20">
    <location>
        <position position="216"/>
    </location>
    <ligand>
        <name>Zn(2+)</name>
        <dbReference type="ChEBI" id="CHEBI:29105"/>
        <label>2</label>
        <note>catalytic</note>
    </ligand>
</feature>
<evidence type="ECO:0000256" key="15">
    <source>
        <dbReference type="ARBA" id="ARBA00023145"/>
    </source>
</evidence>
<comment type="cofactor">
    <cofactor evidence="21">
        <name>Ca(2+)</name>
        <dbReference type="ChEBI" id="CHEBI:29108"/>
    </cofactor>
    <text evidence="21">Can bind about 5 Ca(2+) ions per subunit.</text>
</comment>
<evidence type="ECO:0000313" key="29">
    <source>
        <dbReference type="Proteomes" id="UP000578343"/>
    </source>
</evidence>
<dbReference type="FunFam" id="2.110.10.10:FF:000002">
    <property type="entry name" value="Matrix metallopeptidase 3"/>
    <property type="match status" value="1"/>
</dbReference>
<evidence type="ECO:0000256" key="9">
    <source>
        <dbReference type="ARBA" id="ARBA00022737"/>
    </source>
</evidence>
<keyword evidence="29" id="KW-1185">Reference proteome</keyword>
<comment type="caution">
    <text evidence="28">The sequence shown here is derived from an EMBL/GenBank/DDBJ whole genome shotgun (WGS) entry which is preliminary data.</text>
</comment>
<dbReference type="Pfam" id="PF00413">
    <property type="entry name" value="Peptidase_M10"/>
    <property type="match status" value="1"/>
</dbReference>
<feature type="binding site" evidence="21">
    <location>
        <position position="196"/>
    </location>
    <ligand>
        <name>Ca(2+)</name>
        <dbReference type="ChEBI" id="CHEBI:29108"/>
        <label>3</label>
    </ligand>
</feature>
<evidence type="ECO:0000256" key="20">
    <source>
        <dbReference type="PIRSR" id="PIRSR001191-2"/>
    </source>
</evidence>
<evidence type="ECO:0000256" key="7">
    <source>
        <dbReference type="ARBA" id="ARBA00022723"/>
    </source>
</evidence>
<evidence type="ECO:0000256" key="10">
    <source>
        <dbReference type="ARBA" id="ARBA00022801"/>
    </source>
</evidence>
<feature type="disulfide bond" evidence="22">
    <location>
        <begin position="291"/>
        <end position="477"/>
    </location>
</feature>
<feature type="binding site" evidence="21">
    <location>
        <position position="122"/>
    </location>
    <ligand>
        <name>Ca(2+)</name>
        <dbReference type="ChEBI" id="CHEBI:29108"/>
        <label>1</label>
    </ligand>
</feature>
<evidence type="ECO:0000256" key="24">
    <source>
        <dbReference type="PROSITE-ProRule" id="PRU01011"/>
    </source>
</evidence>
<reference evidence="28 29" key="1">
    <citation type="submission" date="2019-09" db="EMBL/GenBank/DDBJ databases">
        <title>Bird 10,000 Genomes (B10K) Project - Family phase.</title>
        <authorList>
            <person name="Zhang G."/>
        </authorList>
    </citation>
    <scope>NUCLEOTIDE SEQUENCE [LARGE SCALE GENOMIC DNA]</scope>
    <source>
        <strain evidence="28">B10K-DU-001-21</strain>
        <tissue evidence="28">Muscle</tissue>
    </source>
</reference>
<dbReference type="Pfam" id="PF01471">
    <property type="entry name" value="PG_binding_1"/>
    <property type="match status" value="1"/>
</dbReference>
<feature type="repeat" description="Hemopexin" evidence="24">
    <location>
        <begin position="288"/>
        <end position="337"/>
    </location>
</feature>
<dbReference type="InterPro" id="IPR021190">
    <property type="entry name" value="Pept_M10A"/>
</dbReference>
<dbReference type="InterPro" id="IPR036375">
    <property type="entry name" value="Hemopexin-like_dom_sf"/>
</dbReference>
<feature type="binding site" evidence="21">
    <location>
        <position position="234"/>
    </location>
    <ligand>
        <name>Zn(2+)</name>
        <dbReference type="ChEBI" id="CHEBI:29105"/>
        <label>2</label>
        <note>catalytic</note>
    </ligand>
</feature>
<dbReference type="EMBL" id="VWZK01019576">
    <property type="protein sequence ID" value="NXG79531.1"/>
    <property type="molecule type" value="Genomic_DNA"/>
</dbReference>
<evidence type="ECO:0000256" key="13">
    <source>
        <dbReference type="ARBA" id="ARBA00023049"/>
    </source>
</evidence>
<evidence type="ECO:0000256" key="4">
    <source>
        <dbReference type="ARBA" id="ARBA00022525"/>
    </source>
</evidence>
<dbReference type="PRINTS" id="PR00138">
    <property type="entry name" value="MATRIXIN"/>
</dbReference>
<dbReference type="GO" id="GO:0004222">
    <property type="term" value="F:metalloendopeptidase activity"/>
    <property type="evidence" value="ECO:0007669"/>
    <property type="project" value="InterPro"/>
</dbReference>
<evidence type="ECO:0000256" key="5">
    <source>
        <dbReference type="ARBA" id="ARBA00022530"/>
    </source>
</evidence>
<evidence type="ECO:0000256" key="19">
    <source>
        <dbReference type="PIRSR" id="PIRSR001191-1"/>
    </source>
</evidence>
<evidence type="ECO:0000313" key="28">
    <source>
        <dbReference type="EMBL" id="NXG79531.1"/>
    </source>
</evidence>
<keyword evidence="15" id="KW-0865">Zymogen</keyword>
<keyword evidence="13" id="KW-0482">Metalloprotease</keyword>
<sequence>MENVPFLLLLCAGFSCAYPVETRQKKVGSMQLIQRYLENYYGFKKDGESLIWKSNGPMTQKTKEMQEFFGLEVTGKVDSGILDLVQKRRCGFPDIAGFSTFAREPKWTKQVLTYRIVNYTPDLPPADVNAAIKKALTVWSSVTPLKFIKKDRGDADIMISFAAGGHNDFIPFDGPGGSVAHAYAPGKDFGGDAHFDEDEAWTKSTEGTNLFYVAAHEFGHSLGLFHSRNPNALMYPVYRKVDPSAFPLHQDDINGIQYLYGPSSNIHNDQRESTEIKDPTESKDPALPNTCGPNLTFDAVTTFRGEIMFFKDKHFWRKHPAVRNADFNLISSFWPRLPSGVDAAYEIPEKDETVIFKGNEFWVVRGDAVLPGYPQKLYTLGFSKDVTKIDAAFYNVNEGKTYYFIADKFWSYDKRSQTMDRKPMLIRDAFPGINGKIDAVFQHENFFYFFCGGKLFEFDSDKKRVTRLLKTNFWLPC</sequence>
<dbReference type="SUPFAM" id="SSF55486">
    <property type="entry name" value="Metalloproteases ('zincins'), catalytic domain"/>
    <property type="match status" value="1"/>
</dbReference>
<feature type="binding site" evidence="21">
    <location>
        <position position="181"/>
    </location>
    <ligand>
        <name>Zn(2+)</name>
        <dbReference type="ChEBI" id="CHEBI:29105"/>
        <label>1</label>
    </ligand>
</feature>
<keyword evidence="7 20" id="KW-0479">Metal-binding</keyword>
<dbReference type="SUPFAM" id="SSF50923">
    <property type="entry name" value="Hemopexin-like domain"/>
    <property type="match status" value="1"/>
</dbReference>
<keyword evidence="5" id="KW-0272">Extracellular matrix</keyword>
<comment type="similarity">
    <text evidence="2">Belongs to the peptidase M10A family.</text>
</comment>
<evidence type="ECO:0000256" key="12">
    <source>
        <dbReference type="ARBA" id="ARBA00022837"/>
    </source>
</evidence>
<feature type="region of interest" description="Disordered" evidence="25">
    <location>
        <begin position="267"/>
        <end position="289"/>
    </location>
</feature>
<feature type="repeat" description="Hemopexin" evidence="24">
    <location>
        <begin position="434"/>
        <end position="477"/>
    </location>
</feature>
<feature type="repeat" description="Hemopexin" evidence="24">
    <location>
        <begin position="338"/>
        <end position="384"/>
    </location>
</feature>
<feature type="binding site" evidence="20">
    <location>
        <position position="220"/>
    </location>
    <ligand>
        <name>Zn(2+)</name>
        <dbReference type="ChEBI" id="CHEBI:29105"/>
        <label>2</label>
        <note>catalytic</note>
    </ligand>
</feature>
<evidence type="ECO:0000256" key="14">
    <source>
        <dbReference type="ARBA" id="ARBA00023105"/>
    </source>
</evidence>
<dbReference type="Pfam" id="PF00045">
    <property type="entry name" value="Hemopexin"/>
    <property type="match status" value="4"/>
</dbReference>
<evidence type="ECO:0000256" key="26">
    <source>
        <dbReference type="SAM" id="SignalP"/>
    </source>
</evidence>
<dbReference type="InterPro" id="IPR001818">
    <property type="entry name" value="Pept_M10_metallopeptidase"/>
</dbReference>
<dbReference type="GO" id="GO:0005615">
    <property type="term" value="C:extracellular space"/>
    <property type="evidence" value="ECO:0007669"/>
    <property type="project" value="TreeGrafter"/>
</dbReference>
<feature type="binding site" evidence="21">
    <location>
        <position position="192"/>
    </location>
    <ligand>
        <name>Ca(2+)</name>
        <dbReference type="ChEBI" id="CHEBI:29108"/>
        <label>2</label>
    </ligand>
</feature>
<evidence type="ECO:0000256" key="25">
    <source>
        <dbReference type="SAM" id="MobiDB-lite"/>
    </source>
</evidence>
<dbReference type="CDD" id="cd04278">
    <property type="entry name" value="ZnMc_MMP"/>
    <property type="match status" value="1"/>
</dbReference>
<dbReference type="InterPro" id="IPR002477">
    <property type="entry name" value="Peptidoglycan-bd-like"/>
</dbReference>
<dbReference type="AlphaFoldDB" id="A0A7K9ESU1"/>
<keyword evidence="10" id="KW-0378">Hydrolase</keyword>
<dbReference type="PANTHER" id="PTHR10201">
    <property type="entry name" value="MATRIX METALLOPROTEINASE"/>
    <property type="match status" value="1"/>
</dbReference>
<evidence type="ECO:0000256" key="22">
    <source>
        <dbReference type="PIRSR" id="PIRSR621190-3"/>
    </source>
</evidence>
<feature type="compositionally biased region" description="Basic and acidic residues" evidence="25">
    <location>
        <begin position="268"/>
        <end position="284"/>
    </location>
</feature>
<dbReference type="PROSITE" id="PS00024">
    <property type="entry name" value="HEMOPEXIN"/>
    <property type="match status" value="1"/>
</dbReference>
<keyword evidence="16 22" id="KW-1015">Disulfide bond</keyword>
<dbReference type="InterPro" id="IPR006026">
    <property type="entry name" value="Peptidase_Metallo"/>
</dbReference>
<dbReference type="SUPFAM" id="SSF47090">
    <property type="entry name" value="PGBD-like"/>
    <property type="match status" value="1"/>
</dbReference>
<dbReference type="SMART" id="SM00120">
    <property type="entry name" value="HX"/>
    <property type="match status" value="4"/>
</dbReference>
<feature type="binding site" description="in inhibited form" evidence="21">
    <location>
        <position position="90"/>
    </location>
    <ligand>
        <name>Zn(2+)</name>
        <dbReference type="ChEBI" id="CHEBI:29105"/>
        <label>2</label>
        <note>catalytic</note>
    </ligand>
</feature>
<dbReference type="InterPro" id="IPR000585">
    <property type="entry name" value="Hemopexin-like_dom"/>
</dbReference>
<feature type="binding site" evidence="21">
    <location>
        <position position="174"/>
    </location>
    <ligand>
        <name>Ca(2+)</name>
        <dbReference type="ChEBI" id="CHEBI:29108"/>
        <label>3</label>
    </ligand>
</feature>
<feature type="binding site" evidence="20">
    <location>
        <position position="226"/>
    </location>
    <ligand>
        <name>Zn(2+)</name>
        <dbReference type="ChEBI" id="CHEBI:29105"/>
        <label>2</label>
        <note>catalytic</note>
    </ligand>
</feature>
<feature type="signal peptide" evidence="26">
    <location>
        <begin position="1"/>
        <end position="17"/>
    </location>
</feature>
<feature type="domain" description="Peptidase metallopeptidase" evidence="27">
    <location>
        <begin position="103"/>
        <end position="262"/>
    </location>
</feature>
<dbReference type="Gene3D" id="2.110.10.10">
    <property type="entry name" value="Hemopexin-like domain"/>
    <property type="match status" value="1"/>
</dbReference>
<feature type="binding site" evidence="21">
    <location>
        <position position="156"/>
    </location>
    <ligand>
        <name>Ca(2+)</name>
        <dbReference type="ChEBI" id="CHEBI:29108"/>
        <label>2</label>
    </ligand>
</feature>
<feature type="binding site" evidence="21">
    <location>
        <position position="342"/>
    </location>
    <ligand>
        <name>Ca(2+)</name>
        <dbReference type="ChEBI" id="CHEBI:29108"/>
        <label>4</label>
    </ligand>
</feature>
<dbReference type="SMART" id="SM00235">
    <property type="entry name" value="ZnMc"/>
    <property type="match status" value="1"/>
</dbReference>
<keyword evidence="6" id="KW-0645">Protease</keyword>
<dbReference type="Gene3D" id="3.40.390.10">
    <property type="entry name" value="Collagenase (Catalytic Domain)"/>
    <property type="match status" value="1"/>
</dbReference>
<dbReference type="PANTHER" id="PTHR10201:SF165">
    <property type="entry name" value="COLLAGENASE 3"/>
    <property type="match status" value="1"/>
</dbReference>
<dbReference type="PROSITE" id="PS51642">
    <property type="entry name" value="HEMOPEXIN_2"/>
    <property type="match status" value="4"/>
</dbReference>
<keyword evidence="9" id="KW-0677">Repeat</keyword>
<dbReference type="GO" id="GO:0006508">
    <property type="term" value="P:proteolysis"/>
    <property type="evidence" value="ECO:0007669"/>
    <property type="project" value="UniProtKB-KW"/>
</dbReference>
<dbReference type="OrthoDB" id="406838at2759"/>
<keyword evidence="12 21" id="KW-0106">Calcium</keyword>
<feature type="binding site" evidence="21">
    <location>
        <position position="194"/>
    </location>
    <ligand>
        <name>Zn(2+)</name>
        <dbReference type="ChEBI" id="CHEBI:29105"/>
        <label>1</label>
    </ligand>
</feature>
<feature type="modified residue" description="Phosphotyrosine; by PKDCC" evidence="23">
    <location>
        <position position="373"/>
    </location>
</feature>
<dbReference type="InterPro" id="IPR018487">
    <property type="entry name" value="Hemopexin-like_repeat"/>
</dbReference>
<feature type="binding site" evidence="21">
    <location>
        <position position="199"/>
    </location>
    <ligand>
        <name>Ca(2+)</name>
        <dbReference type="ChEBI" id="CHEBI:29108"/>
        <label>1</label>
    </ligand>
</feature>
<gene>
    <name evidence="28" type="primary">Mmp3_1</name>
    <name evidence="28" type="ORF">BARMAR_R04471</name>
</gene>
<dbReference type="GO" id="GO:0008270">
    <property type="term" value="F:zinc ion binding"/>
    <property type="evidence" value="ECO:0007669"/>
    <property type="project" value="InterPro"/>
</dbReference>
<feature type="binding site" evidence="21">
    <location>
        <position position="298"/>
    </location>
    <ligand>
        <name>Ca(2+)</name>
        <dbReference type="ChEBI" id="CHEBI:29108"/>
        <label>4</label>
    </ligand>
</feature>
<dbReference type="InterPro" id="IPR033739">
    <property type="entry name" value="M10A_MMP"/>
</dbReference>
<feature type="non-terminal residue" evidence="28">
    <location>
        <position position="477"/>
    </location>
</feature>
<evidence type="ECO:0000256" key="18">
    <source>
        <dbReference type="ARBA" id="ARBA00031807"/>
    </source>
</evidence>
<evidence type="ECO:0000256" key="6">
    <source>
        <dbReference type="ARBA" id="ARBA00022670"/>
    </source>
</evidence>
<dbReference type="InterPro" id="IPR018486">
    <property type="entry name" value="Hemopexin_CS"/>
</dbReference>
<evidence type="ECO:0000256" key="21">
    <source>
        <dbReference type="PIRSR" id="PIRSR621190-2"/>
    </source>
</evidence>
<dbReference type="CDD" id="cd00094">
    <property type="entry name" value="HX"/>
    <property type="match status" value="1"/>
</dbReference>
<dbReference type="InterPro" id="IPR036365">
    <property type="entry name" value="PGBD-like_sf"/>
</dbReference>
<dbReference type="FunFam" id="3.40.390.10:FF:000007">
    <property type="entry name" value="Collagenase 3"/>
    <property type="match status" value="1"/>
</dbReference>
<feature type="binding site" evidence="21">
    <location>
        <position position="166"/>
    </location>
    <ligand>
        <name>Zn(2+)</name>
        <dbReference type="ChEBI" id="CHEBI:29105"/>
        <label>1</label>
    </ligand>
</feature>
<feature type="binding site" evidence="21">
    <location>
        <position position="344"/>
    </location>
    <ligand>
        <name>Ca(2+)</name>
        <dbReference type="ChEBI" id="CHEBI:29108"/>
        <label>5</label>
    </ligand>
</feature>
<feature type="chain" id="PRO_5029532789" description="Collagenase 3" evidence="26">
    <location>
        <begin position="18"/>
        <end position="477"/>
    </location>
</feature>